<protein>
    <recommendedName>
        <fullName evidence="6">Protein kinase domain-containing protein</fullName>
    </recommendedName>
</protein>
<comment type="subunit">
    <text evidence="1">Monomer.</text>
</comment>
<dbReference type="PANTHER" id="PTHR24347">
    <property type="entry name" value="SERINE/THREONINE-PROTEIN KINASE"/>
    <property type="match status" value="1"/>
</dbReference>
<evidence type="ECO:0000256" key="4">
    <source>
        <dbReference type="PROSITE-ProRule" id="PRU10141"/>
    </source>
</evidence>
<gene>
    <name evidence="7" type="ORF">NSCI0253_LOCUS13711</name>
</gene>
<evidence type="ECO:0000256" key="1">
    <source>
        <dbReference type="ARBA" id="ARBA00011245"/>
    </source>
</evidence>
<dbReference type="AlphaFoldDB" id="A0A7S1F249"/>
<dbReference type="Gene3D" id="1.10.510.10">
    <property type="entry name" value="Transferase(Phosphotransferase) domain 1"/>
    <property type="match status" value="1"/>
</dbReference>
<organism evidence="7">
    <name type="scientific">Noctiluca scintillans</name>
    <name type="common">Sea sparkle</name>
    <name type="synonym">Red tide dinoflagellate</name>
    <dbReference type="NCBI Taxonomy" id="2966"/>
    <lineage>
        <taxon>Eukaryota</taxon>
        <taxon>Sar</taxon>
        <taxon>Alveolata</taxon>
        <taxon>Dinophyceae</taxon>
        <taxon>Noctilucales</taxon>
        <taxon>Noctilucaceae</taxon>
        <taxon>Noctiluca</taxon>
    </lineage>
</organism>
<keyword evidence="5" id="KW-0723">Serine/threonine-protein kinase</keyword>
<comment type="similarity">
    <text evidence="5">Belongs to the protein kinase superfamily.</text>
</comment>
<dbReference type="SMART" id="SM00220">
    <property type="entry name" value="S_TKc"/>
    <property type="match status" value="1"/>
</dbReference>
<dbReference type="PIRSF" id="PIRSF000654">
    <property type="entry name" value="Integrin-linked_kinase"/>
    <property type="match status" value="1"/>
</dbReference>
<proteinExistence type="inferred from homology"/>
<dbReference type="PROSITE" id="PS50011">
    <property type="entry name" value="PROTEIN_KINASE_DOM"/>
    <property type="match status" value="1"/>
</dbReference>
<dbReference type="Pfam" id="PF00069">
    <property type="entry name" value="Pkinase"/>
    <property type="match status" value="1"/>
</dbReference>
<feature type="domain" description="Protein kinase" evidence="6">
    <location>
        <begin position="22"/>
        <end position="281"/>
    </location>
</feature>
<accession>A0A7S1F249</accession>
<keyword evidence="2 4" id="KW-0547">Nucleotide-binding</keyword>
<dbReference type="InterPro" id="IPR017441">
    <property type="entry name" value="Protein_kinase_ATP_BS"/>
</dbReference>
<dbReference type="FunFam" id="1.10.510.10:FF:000571">
    <property type="entry name" value="Maternal embryonic leucine zipper kinase"/>
    <property type="match status" value="1"/>
</dbReference>
<evidence type="ECO:0000313" key="7">
    <source>
        <dbReference type="EMBL" id="CAD8839363.1"/>
    </source>
</evidence>
<evidence type="ECO:0000256" key="3">
    <source>
        <dbReference type="ARBA" id="ARBA00022840"/>
    </source>
</evidence>
<dbReference type="GO" id="GO:0005524">
    <property type="term" value="F:ATP binding"/>
    <property type="evidence" value="ECO:0007669"/>
    <property type="project" value="UniProtKB-UniRule"/>
</dbReference>
<dbReference type="PROSITE" id="PS00108">
    <property type="entry name" value="PROTEIN_KINASE_ST"/>
    <property type="match status" value="1"/>
</dbReference>
<keyword evidence="5" id="KW-0418">Kinase</keyword>
<evidence type="ECO:0000259" key="6">
    <source>
        <dbReference type="PROSITE" id="PS50011"/>
    </source>
</evidence>
<name>A0A7S1F249_NOCSC</name>
<dbReference type="Gene3D" id="3.30.200.20">
    <property type="entry name" value="Phosphorylase Kinase, domain 1"/>
    <property type="match status" value="1"/>
</dbReference>
<dbReference type="InterPro" id="IPR000719">
    <property type="entry name" value="Prot_kinase_dom"/>
</dbReference>
<keyword evidence="3 4" id="KW-0067">ATP-binding</keyword>
<dbReference type="InterPro" id="IPR011009">
    <property type="entry name" value="Kinase-like_dom_sf"/>
</dbReference>
<keyword evidence="5" id="KW-0808">Transferase</keyword>
<evidence type="ECO:0000256" key="5">
    <source>
        <dbReference type="RuleBase" id="RU000304"/>
    </source>
</evidence>
<dbReference type="InterPro" id="IPR008271">
    <property type="entry name" value="Ser/Thr_kinase_AS"/>
</dbReference>
<evidence type="ECO:0000256" key="2">
    <source>
        <dbReference type="ARBA" id="ARBA00022741"/>
    </source>
</evidence>
<reference evidence="7" key="1">
    <citation type="submission" date="2021-01" db="EMBL/GenBank/DDBJ databases">
        <authorList>
            <person name="Corre E."/>
            <person name="Pelletier E."/>
            <person name="Niang G."/>
            <person name="Scheremetjew M."/>
            <person name="Finn R."/>
            <person name="Kale V."/>
            <person name="Holt S."/>
            <person name="Cochrane G."/>
            <person name="Meng A."/>
            <person name="Brown T."/>
            <person name="Cohen L."/>
        </authorList>
    </citation>
    <scope>NUCLEOTIDE SEQUENCE</scope>
</reference>
<dbReference type="PROSITE" id="PS00107">
    <property type="entry name" value="PROTEIN_KINASE_ATP"/>
    <property type="match status" value="1"/>
</dbReference>
<feature type="binding site" evidence="4">
    <location>
        <position position="49"/>
    </location>
    <ligand>
        <name>ATP</name>
        <dbReference type="ChEBI" id="CHEBI:30616"/>
    </ligand>
</feature>
<sequence length="292" mass="33164">MGNKLLSYLTPDFPEEYTPSGYEEGELIGKGRYSVVKVCWKNDKKYAMKIINVDMGRSGLIDRVKEEISVHLALAEHQRIVKLMDVHDSMMLGVVRLVMEYCDGGDLFERIREKTYYPDAEARVCVRHVLDAVDFMHSKAIMHRDLKPENILLVDRSNCTNIKVSDFGLAKQSRKGEPRSASVVGSYFYLAPEVVKKQEYGKEVDLWSIGVICFVMLTGSLPFYHPELPELYKLILERDINVPEPIKHNVVDNAMDFMLSLMQTCASDRPKAEHALSHPWLSGDSSVCLSTA</sequence>
<dbReference type="EMBL" id="HBFQ01019553">
    <property type="protein sequence ID" value="CAD8839363.1"/>
    <property type="molecule type" value="Transcribed_RNA"/>
</dbReference>
<dbReference type="GO" id="GO:0004674">
    <property type="term" value="F:protein serine/threonine kinase activity"/>
    <property type="evidence" value="ECO:0007669"/>
    <property type="project" value="UniProtKB-KW"/>
</dbReference>
<dbReference type="SUPFAM" id="SSF56112">
    <property type="entry name" value="Protein kinase-like (PK-like)"/>
    <property type="match status" value="1"/>
</dbReference>